<dbReference type="Gene3D" id="2.60.40.10">
    <property type="entry name" value="Immunoglobulins"/>
    <property type="match status" value="5"/>
</dbReference>
<gene>
    <name evidence="2" type="ORF">MP3633_2272</name>
</gene>
<dbReference type="PRINTS" id="PR00313">
    <property type="entry name" value="CABNDNGRPT"/>
</dbReference>
<dbReference type="Proteomes" id="UP000509371">
    <property type="component" value="Chromosome"/>
</dbReference>
<protein>
    <submittedName>
        <fullName evidence="2">Antifreeze protein</fullName>
    </submittedName>
</protein>
<dbReference type="Pfam" id="PF17803">
    <property type="entry name" value="Cadherin_4"/>
    <property type="match status" value="1"/>
</dbReference>
<dbReference type="NCBIfam" id="TIGR01965">
    <property type="entry name" value="VCBS_repeat"/>
    <property type="match status" value="5"/>
</dbReference>
<evidence type="ECO:0000313" key="3">
    <source>
        <dbReference type="Proteomes" id="UP000509371"/>
    </source>
</evidence>
<dbReference type="InterPro" id="IPR049826">
    <property type="entry name" value="Ig-like_ice"/>
</dbReference>
<accession>A0A859D2L8</accession>
<dbReference type="KEGG" id="mpri:MP3633_2272"/>
<dbReference type="GO" id="GO:0005509">
    <property type="term" value="F:calcium ion binding"/>
    <property type="evidence" value="ECO:0007669"/>
    <property type="project" value="InterPro"/>
</dbReference>
<dbReference type="SUPFAM" id="SSF51120">
    <property type="entry name" value="beta-Roll"/>
    <property type="match status" value="1"/>
</dbReference>
<name>A0A859D2L8_9GAMM</name>
<dbReference type="EMBL" id="CP054301">
    <property type="protein sequence ID" value="QKK80999.1"/>
    <property type="molecule type" value="Genomic_DNA"/>
</dbReference>
<dbReference type="Gene3D" id="2.60.40.2810">
    <property type="match status" value="1"/>
</dbReference>
<dbReference type="NCBIfam" id="NF033510">
    <property type="entry name" value="Ca_tandemer"/>
    <property type="match status" value="2"/>
</dbReference>
<dbReference type="InterPro" id="IPR041690">
    <property type="entry name" value="Cadherin_5"/>
</dbReference>
<dbReference type="Pfam" id="PF17892">
    <property type="entry name" value="Cadherin_5"/>
    <property type="match status" value="2"/>
</dbReference>
<dbReference type="InterPro" id="IPR040853">
    <property type="entry name" value="RapA2_cadherin-like"/>
</dbReference>
<dbReference type="NCBIfam" id="NF038131">
    <property type="entry name" value="choice_anch_K"/>
    <property type="match status" value="1"/>
</dbReference>
<dbReference type="Pfam" id="PF18815">
    <property type="entry name" value="AFP_2"/>
    <property type="match status" value="1"/>
</dbReference>
<dbReference type="InterPro" id="IPR010221">
    <property type="entry name" value="VCBS_dom"/>
</dbReference>
<sequence>MVSLRWDSDVDSDTLTIWQRLVPAEQGTVAIVDGKRVHTSRENFNGEATISYTISDGEESSSAEVAVTVDAVNDKAVIGGDVSIASDETDTALTLGGTLTSSDVDNADNTFTATSIEGTNGTFSIAENGEWTFVANSAFNDMNVGDSKVESFTVTSVDGTEQVVKVTINGTNDAATIAGDTTGTLLEDDETSLSVGIVSTGGKLTITDVDSGDNPSFDTSRVETSDDTLGSLTISADGTWSYKVDNDKLQSLAQVAELVERFTVYATDGTSEEIVVKVGGVDDVSVISDDSINSLTIDEDETLTLSLPLEITDIDNGENPSFPSGSINGAFGVLVISDTSTPGNSTWEYQLDTTKAQYLNDGESVQEKITVTASDGTDYEIIVTINGTNDAPTVDAVISKSVLEGGELLTGSVDASDVDSDSLSFSVTGSTPSGFTLNTDGTWSFDPKDAAYDSLAVGDITDVEVTVQVADGKGGTDTQTITITVTGTNDAPVATADLVSTSSSNAVTIDALANDTDVDGDTLSISDASVAVPSQGSVSIVDNKLVFTATEGFSGTATINYSISDGKGGTDTSTVTVNVNLVTIDAITPDDVINAIEADSTIAVTGTASGGDIAEGDTVTLVINGTTYTTKVAENGTWSVGVVGSDLSGDTAFDAVVTSSDAAGNTVESKATSTHTVDLNIATPGITFEDAGVDGIYNADEVGEDNTITATISVAGSEVGDKLSYSVNGVETTITLGADDISNGVEIEVSPGAEVKATLSDAAGNRSSEVSKTAADADISVAPPIITNITDDSDSSDYSTVTLHGTGEAGAVITLWAVSGSTTAGNNTQTGEYTKLASVTTTVSADGSWTLDVSNLSDTPVNDNELFKVTQSDAAGNTSDFSNTAHYWHGDWAAVQTEAGDDYVLAGSGNDSITINVDDQNNALSVDGGSGNDTVIFQNFDVSKAIFTLDNNGNLQINRGDTSDVVLLIDVENVKIGGTTYTIDALFTPTVSISDDLNDDGYLNGGESDGTVTVIVTLPIGAKAGDTLSITTNNGESNRVITLSDEDISLGSLSVSGIVETDEGTTLSVTAQLSTGSVASTDSVILDTVAEVGTVTVNLITDDNKIDGIELGQTISISGKAVGGDISVGDVVKMTINNTEYSTTVKAGGIWIIAGVLGSDLAADSEFDVVVTSSDAAGNKVESIGTSTHSVDLSAEASFSLAEGQQHILTDLPEGFAFPDGTTEVVTNFGGTITLGDDGEYRYDAPVRDHGDAVSDKDSVTVTLEDGRTFTVNLDIQDSAPVAVDDQDSIVVQHEEFEVSEIAASWVSYTHGESVTTFDGTSDLGGVDNDSAKDQIRWGNPAESKQSGYGFIDNDSNLEGRFDLNQDISVGTFTHYNYPINSGGAITSAEMSVEFFVLDHLGVSTPVTLTVNFDHNETPNTNDVNASRDIVTVQNTHVTFERDGDIYTLQIVGFREVGNPDGEVVTSIYTNENAATSYELVVRVVEGDGYSLPSTEGNIFDDNGLGADSLGADSSVIVVGVAVGATVSSNDSVGHSIEGQYGNLVLNSDGSYVYEVTASVSDIPAGATESFAYLIQDQDGSTSSANLSINVGTNTAPKAQDDSTPDSLFAGLVGEYYGTNSQLNNISDFRTLVVNKEADATFEAANISYGRGSSDVAKGTHLQEFLGSDASTLSTDPGDNTDGGIYLQGYVYLEAGTYNFKVTADDGYEITINGYPVATVESNQSVHTVTHASFTISESGYQAIDMIWWDQGGDYMFQPVLSSDGGDTYFVLDASILSSTGETPLATLADQALAISVDSLLENDTDADGDALTVTSISNVQNGYAYLNSEGVIHFTPLQGFTGVATFDYTISDGKGGKDTATASITVTADGVLPTVTVSTAESAPDYDVNAWEGHDSNFESEVLANHGNSQGGNDTYYLNGDLNNSASSGDGSDEIVITGNVNRTLTLDSGDFSGDGDDNLLVKGELNSNGSIYSGAGNDSVEIRGNANADIDLSDGGDRLAIGGSVNSNSEIDLGDGNDSVYVAHDLSGKIDAGDGNDTVEIGRNINSSGDVKLGKGDDVLLVQGDISGEIKGEDGNDAVIIHGNVWSDAKIDLGKGDDVITIDGKLYSDVDGGKGDDSIYLASYTKNDYNNNVDNIKSRVINFENVMMSDGIVKGDSSGFNNGSAMFSYSVSVEIDNANSTTDTSTLTLFGIPSTATLTLDGATLTANSDGNYDIEITSDQTSIENLNVLSNNPLPDLEITTTVSYSANGSSTVDEAADDDNYLVGTQGEDTLVGGLGDDILFGGDDEITDTLTGGDGKDIFILNDTTDVLNIDTITDFNATEDALDLTDLLTGIEGSPGKDADTDLITEFLSQHVKVTDGNVKVDGEDVATFIEETSSFDSNNDGLVNSSDSIKVIYNNEEYSINIDG</sequence>
<reference evidence="2 3" key="1">
    <citation type="submission" date="2020-06" db="EMBL/GenBank/DDBJ databases">
        <authorList>
            <person name="Voronona O.L."/>
            <person name="Aksenova E.I."/>
            <person name="Kunda M.S."/>
            <person name="Semenov A.N."/>
            <person name="Ryzhova N."/>
        </authorList>
    </citation>
    <scope>NUCLEOTIDE SEQUENCE [LARGE SCALE GENOMIC DNA]</scope>
    <source>
        <strain evidence="2 3">MPKMM3633</strain>
    </source>
</reference>
<dbReference type="PROSITE" id="PS50268">
    <property type="entry name" value="CADHERIN_2"/>
    <property type="match status" value="1"/>
</dbReference>
<dbReference type="NCBIfam" id="NF012211">
    <property type="entry name" value="tand_rpt_95"/>
    <property type="match status" value="4"/>
</dbReference>
<dbReference type="InterPro" id="IPR013783">
    <property type="entry name" value="Ig-like_fold"/>
</dbReference>
<dbReference type="InterPro" id="IPR011049">
    <property type="entry name" value="Serralysin-like_metalloprot_C"/>
</dbReference>
<dbReference type="Gene3D" id="2.160.20.160">
    <property type="match status" value="1"/>
</dbReference>
<evidence type="ECO:0000313" key="2">
    <source>
        <dbReference type="EMBL" id="QKK80999.1"/>
    </source>
</evidence>
<dbReference type="Pfam" id="PF17963">
    <property type="entry name" value="Big_9"/>
    <property type="match status" value="2"/>
</dbReference>
<dbReference type="InterPro" id="IPR002126">
    <property type="entry name" value="Cadherin-like_dom"/>
</dbReference>
<dbReference type="Gene3D" id="2.60.40.3440">
    <property type="match status" value="1"/>
</dbReference>
<dbReference type="GO" id="GO:0007156">
    <property type="term" value="P:homophilic cell adhesion via plasma membrane adhesion molecules"/>
    <property type="evidence" value="ECO:0007669"/>
    <property type="project" value="InterPro"/>
</dbReference>
<dbReference type="SMR" id="A0A859D2L8"/>
<dbReference type="GO" id="GO:0016020">
    <property type="term" value="C:membrane"/>
    <property type="evidence" value="ECO:0007669"/>
    <property type="project" value="InterPro"/>
</dbReference>
<dbReference type="NCBIfam" id="NF012196">
    <property type="entry name" value="Ig_like_ice"/>
    <property type="match status" value="2"/>
</dbReference>
<evidence type="ECO:0000259" key="1">
    <source>
        <dbReference type="PROSITE" id="PS50268"/>
    </source>
</evidence>
<dbReference type="RefSeq" id="WP_176335609.1">
    <property type="nucleotide sequence ID" value="NZ_CP054301.1"/>
</dbReference>
<dbReference type="InterPro" id="IPR047995">
    <property type="entry name" value="Choice_anch_K"/>
</dbReference>
<organism evidence="2 3">
    <name type="scientific">Marinomonas primoryensis</name>
    <dbReference type="NCBI Taxonomy" id="178399"/>
    <lineage>
        <taxon>Bacteria</taxon>
        <taxon>Pseudomonadati</taxon>
        <taxon>Pseudomonadota</taxon>
        <taxon>Gammaproteobacteria</taxon>
        <taxon>Oceanospirillales</taxon>
        <taxon>Oceanospirillaceae</taxon>
        <taxon>Marinomonas</taxon>
    </lineage>
</organism>
<dbReference type="InterPro" id="IPR049531">
    <property type="entry name" value="AFP_rpt"/>
</dbReference>
<proteinExistence type="predicted"/>
<feature type="domain" description="Cadherin" evidence="1">
    <location>
        <begin position="390"/>
        <end position="494"/>
    </location>
</feature>